<organism evidence="1 2">
    <name type="scientific">Cichorium intybus</name>
    <name type="common">Chicory</name>
    <dbReference type="NCBI Taxonomy" id="13427"/>
    <lineage>
        <taxon>Eukaryota</taxon>
        <taxon>Viridiplantae</taxon>
        <taxon>Streptophyta</taxon>
        <taxon>Embryophyta</taxon>
        <taxon>Tracheophyta</taxon>
        <taxon>Spermatophyta</taxon>
        <taxon>Magnoliopsida</taxon>
        <taxon>eudicotyledons</taxon>
        <taxon>Gunneridae</taxon>
        <taxon>Pentapetalae</taxon>
        <taxon>asterids</taxon>
        <taxon>campanulids</taxon>
        <taxon>Asterales</taxon>
        <taxon>Asteraceae</taxon>
        <taxon>Cichorioideae</taxon>
        <taxon>Cichorieae</taxon>
        <taxon>Cichoriinae</taxon>
        <taxon>Cichorium</taxon>
    </lineage>
</organism>
<evidence type="ECO:0000313" key="1">
    <source>
        <dbReference type="EMBL" id="KAI3691559.1"/>
    </source>
</evidence>
<reference evidence="2" key="1">
    <citation type="journal article" date="2022" name="Mol. Ecol. Resour.">
        <title>The genomes of chicory, endive, great burdock and yacon provide insights into Asteraceae palaeo-polyploidization history and plant inulin production.</title>
        <authorList>
            <person name="Fan W."/>
            <person name="Wang S."/>
            <person name="Wang H."/>
            <person name="Wang A."/>
            <person name="Jiang F."/>
            <person name="Liu H."/>
            <person name="Zhao H."/>
            <person name="Xu D."/>
            <person name="Zhang Y."/>
        </authorList>
    </citation>
    <scope>NUCLEOTIDE SEQUENCE [LARGE SCALE GENOMIC DNA]</scope>
    <source>
        <strain evidence="2">cv. Punajuju</strain>
    </source>
</reference>
<gene>
    <name evidence="1" type="ORF">L2E82_49924</name>
</gene>
<sequence length="501" mass="57786">MGFVSFEMRFSHLNSICTVTRPGLQNPTRGKKSLDTRWVFRNKQDDSGVIVRNKACLVVRGFRQIEGLDYTEVYAPVARLEAIRIFLAYASYMNFTVYQMDVKTVFLYGEVKKEIYVDQPPSFINSKFPNHVYKLDKALYDLHQAPRAWYATLIDHLLQHGYTRGTIDQTLFIKRQDNDQIVVQIYVDDIILGSTIEALCHEFQQVMKKRFEMSSLGEMTMFLGLQVKQSSTGILLHQGKYVEESLEKFEFKDAKAANTPMFERPLLSSDPDGEPVDQTHYRSLIASLMHLTASRPDIVFAVCQCARHQANPKHSHLTAVKRIFRYLKGRPKLGLWYPKNHEFDLYAFSDSNYGGCDIDRKSTSAGCQFLGDRLISWQCKKQQTVSTSTAEAEYVPASACCSQVIWMQHQLLDYGMNFLDTPIFCDNEAAIQIMKNHVQHSKTKHIDIKIHFIRDCYERKLIHLESVHIDNNVADLFTKPFAKAHFDVFVAMLKMILFDDC</sequence>
<comment type="caution">
    <text evidence="1">The sequence shown here is derived from an EMBL/GenBank/DDBJ whole genome shotgun (WGS) entry which is preliminary data.</text>
</comment>
<reference evidence="1 2" key="2">
    <citation type="journal article" date="2022" name="Mol. Ecol. Resour.">
        <title>The genomes of chicory, endive, great burdock and yacon provide insights into Asteraceae paleo-polyploidization history and plant inulin production.</title>
        <authorList>
            <person name="Fan W."/>
            <person name="Wang S."/>
            <person name="Wang H."/>
            <person name="Wang A."/>
            <person name="Jiang F."/>
            <person name="Liu H."/>
            <person name="Zhao H."/>
            <person name="Xu D."/>
            <person name="Zhang Y."/>
        </authorList>
    </citation>
    <scope>NUCLEOTIDE SEQUENCE [LARGE SCALE GENOMIC DNA]</scope>
    <source>
        <strain evidence="2">cv. Punajuju</strain>
        <tissue evidence="1">Leaves</tissue>
    </source>
</reference>
<accession>A0ACB8Z0Q0</accession>
<evidence type="ECO:0000313" key="2">
    <source>
        <dbReference type="Proteomes" id="UP001055811"/>
    </source>
</evidence>
<name>A0ACB8Z0Q0_CICIN</name>
<proteinExistence type="predicted"/>
<dbReference type="Proteomes" id="UP001055811">
    <property type="component" value="Linkage Group LG09"/>
</dbReference>
<protein>
    <submittedName>
        <fullName evidence="1">Uncharacterized protein</fullName>
    </submittedName>
</protein>
<dbReference type="EMBL" id="CM042017">
    <property type="protein sequence ID" value="KAI3691559.1"/>
    <property type="molecule type" value="Genomic_DNA"/>
</dbReference>
<keyword evidence="2" id="KW-1185">Reference proteome</keyword>